<evidence type="ECO:0000313" key="4">
    <source>
        <dbReference type="EMBL" id="CAB4221146.1"/>
    </source>
</evidence>
<organism evidence="2">
    <name type="scientific">uncultured Caudovirales phage</name>
    <dbReference type="NCBI Taxonomy" id="2100421"/>
    <lineage>
        <taxon>Viruses</taxon>
        <taxon>Duplodnaviria</taxon>
        <taxon>Heunggongvirae</taxon>
        <taxon>Uroviricota</taxon>
        <taxon>Caudoviricetes</taxon>
        <taxon>Peduoviridae</taxon>
        <taxon>Maltschvirus</taxon>
        <taxon>Maltschvirus maltsch</taxon>
    </lineage>
</organism>
<protein>
    <submittedName>
        <fullName evidence="2">Uncharacterized protein</fullName>
    </submittedName>
</protein>
<proteinExistence type="predicted"/>
<dbReference type="EMBL" id="LR797099">
    <property type="protein sequence ID" value="CAB4187044.1"/>
    <property type="molecule type" value="Genomic_DNA"/>
</dbReference>
<dbReference type="EMBL" id="LR796776">
    <property type="protein sequence ID" value="CAB4165726.1"/>
    <property type="molecule type" value="Genomic_DNA"/>
</dbReference>
<name>A0A6J5P6T9_9CAUD</name>
<reference evidence="2" key="1">
    <citation type="submission" date="2020-04" db="EMBL/GenBank/DDBJ databases">
        <authorList>
            <person name="Chiriac C."/>
            <person name="Salcher M."/>
            <person name="Ghai R."/>
            <person name="Kavagutti S V."/>
        </authorList>
    </citation>
    <scope>NUCLEOTIDE SEQUENCE</scope>
</reference>
<dbReference type="EMBL" id="LR797502">
    <property type="protein sequence ID" value="CAB4221146.1"/>
    <property type="molecule type" value="Genomic_DNA"/>
</dbReference>
<evidence type="ECO:0000313" key="2">
    <source>
        <dbReference type="EMBL" id="CAB4165726.1"/>
    </source>
</evidence>
<sequence>MDTDELIKHSRARFDHAAAKRTLKEKYQAKLLFASHGGMWQAGPELQATIFTCGKIGEAVLLDLYETPVKIDTTELMTLSQQRWQEQMNAWLVEYTTLTQQR</sequence>
<evidence type="ECO:0000313" key="1">
    <source>
        <dbReference type="EMBL" id="CAB4164034.1"/>
    </source>
</evidence>
<gene>
    <name evidence="3" type="ORF">UFOVP1146_390</name>
    <name evidence="4" type="ORF">UFOVP1638_175</name>
    <name evidence="1" type="ORF">UFOVP812_303</name>
    <name evidence="2" type="ORF">UFOVP818_262</name>
</gene>
<accession>A0A6J5P6T9</accession>
<evidence type="ECO:0000313" key="3">
    <source>
        <dbReference type="EMBL" id="CAB4187044.1"/>
    </source>
</evidence>
<dbReference type="EMBL" id="LR796758">
    <property type="protein sequence ID" value="CAB4164034.1"/>
    <property type="molecule type" value="Genomic_DNA"/>
</dbReference>